<keyword evidence="1" id="KW-0472">Membrane</keyword>
<dbReference type="KEGG" id="mhor:MSHOH_0973"/>
<dbReference type="NCBIfam" id="TIGR02537">
    <property type="entry name" value="arch_flag_Nterm"/>
    <property type="match status" value="1"/>
</dbReference>
<evidence type="ECO:0000313" key="3">
    <source>
        <dbReference type="EMBL" id="AKB77456.1"/>
    </source>
</evidence>
<evidence type="ECO:0000259" key="2">
    <source>
        <dbReference type="Pfam" id="PF07790"/>
    </source>
</evidence>
<keyword evidence="1" id="KW-1133">Transmembrane helix</keyword>
<gene>
    <name evidence="3" type="ORF">MSHOH_0973</name>
</gene>
<dbReference type="RefSeq" id="WP_239451230.1">
    <property type="nucleotide sequence ID" value="NZ_CP009516.1"/>
</dbReference>
<dbReference type="PATRIC" id="fig|1434110.4.peg.1213"/>
<proteinExistence type="predicted"/>
<protein>
    <recommendedName>
        <fullName evidence="2">Archaeal Type IV pilin N-terminal domain-containing protein</fullName>
    </recommendedName>
</protein>
<keyword evidence="1" id="KW-0812">Transmembrane</keyword>
<dbReference type="Proteomes" id="UP000033101">
    <property type="component" value="Chromosome"/>
</dbReference>
<feature type="domain" description="Archaeal Type IV pilin N-terminal" evidence="2">
    <location>
        <begin position="8"/>
        <end position="86"/>
    </location>
</feature>
<dbReference type="PANTHER" id="PTHR38138">
    <property type="entry name" value="VNG6441H"/>
    <property type="match status" value="1"/>
</dbReference>
<reference evidence="3 4" key="1">
    <citation type="submission" date="2014-07" db="EMBL/GenBank/DDBJ databases">
        <title>Methanogenic archaea and the global carbon cycle.</title>
        <authorList>
            <person name="Henriksen J.R."/>
            <person name="Luke J."/>
            <person name="Reinhart S."/>
            <person name="Benedict M.N."/>
            <person name="Youngblut N.D."/>
            <person name="Metcalf M.E."/>
            <person name="Whitaker R.J."/>
            <person name="Metcalf W.W."/>
        </authorList>
    </citation>
    <scope>NUCLEOTIDE SEQUENCE [LARGE SCALE GENOMIC DNA]</scope>
    <source>
        <strain evidence="3 4">HB-1</strain>
    </source>
</reference>
<dbReference type="Pfam" id="PF07790">
    <property type="entry name" value="Pilin_N"/>
    <property type="match status" value="1"/>
</dbReference>
<dbReference type="HOGENOM" id="CLU_116126_1_0_2"/>
<dbReference type="InterPro" id="IPR013373">
    <property type="entry name" value="Flagellin/pilin_N_arc"/>
</dbReference>
<dbReference type="EMBL" id="CP009516">
    <property type="protein sequence ID" value="AKB77456.1"/>
    <property type="molecule type" value="Genomic_DNA"/>
</dbReference>
<dbReference type="STRING" id="1434110.MSHOH_0973"/>
<organism evidence="3 4">
    <name type="scientific">Methanosarcina horonobensis HB-1 = JCM 15518</name>
    <dbReference type="NCBI Taxonomy" id="1434110"/>
    <lineage>
        <taxon>Archaea</taxon>
        <taxon>Methanobacteriati</taxon>
        <taxon>Methanobacteriota</taxon>
        <taxon>Stenosarchaea group</taxon>
        <taxon>Methanomicrobia</taxon>
        <taxon>Methanosarcinales</taxon>
        <taxon>Methanosarcinaceae</taxon>
        <taxon>Methanosarcina</taxon>
    </lineage>
</organism>
<name>A0A0E3S9Q2_9EURY</name>
<dbReference type="GeneID" id="24830136"/>
<evidence type="ECO:0000313" key="4">
    <source>
        <dbReference type="Proteomes" id="UP000033101"/>
    </source>
</evidence>
<evidence type="ECO:0000256" key="1">
    <source>
        <dbReference type="SAM" id="Phobius"/>
    </source>
</evidence>
<dbReference type="AlphaFoldDB" id="A0A0E3S9Q2"/>
<feature type="transmembrane region" description="Helical" evidence="1">
    <location>
        <begin position="12"/>
        <end position="34"/>
    </location>
</feature>
<dbReference type="InterPro" id="IPR012859">
    <property type="entry name" value="Pilin_N_archaeal"/>
</dbReference>
<sequence>MKGSDEKGIAPVVGTAVTIFIVFILAGLVSSAFFEEYGVSSYKGSPAAKLQIQFTEDETSLEFEHSGGDQLFFDSPSLSVIMDINDTSYMLNDSTLGTLETGKKGVLALNKSGLPAMELSPEDLVSVKIVDHESGGLIAKHDLEVKGQIVVSPE</sequence>
<keyword evidence="4" id="KW-1185">Reference proteome</keyword>
<accession>A0A0E3S9Q2</accession>
<dbReference type="PANTHER" id="PTHR38138:SF1">
    <property type="entry name" value="ARCHAEAL TYPE IV PILIN N-TERMINAL DOMAIN-CONTAINING PROTEIN"/>
    <property type="match status" value="1"/>
</dbReference>